<keyword evidence="3" id="KW-1185">Reference proteome</keyword>
<dbReference type="InterPro" id="IPR025669">
    <property type="entry name" value="AAA_dom"/>
</dbReference>
<sequence length="312" mass="35497">MKFKKKPISLVCYNQKGGVGKSFCSSWLAYLMATGGIDGTKEKKRVVLVDLDSQQNVSKTFLPMQKRSGLPYALPPKHPEFVEGDPDNGTWNGYSTSSDILFDRQFAYYPVEGVENLKILPSEGRVDRLNEVMHQDGFIPLISQLAELFLETEAELGEVDIFIFDTPPSKTSICEGFLAKCSHVLVPTQLEFDSVESVPLLMENIRIYNETRDEPIKIAGIIPNLVRSSSMTNTELEQYTKLVSDVYEYQKTMNIDYDVLPEDFFLVNRVIFKPRHKPDDLSTVFNLKKDPKATKEMSDLYDFVLSRLEMTS</sequence>
<feature type="domain" description="AAA" evidence="1">
    <location>
        <begin position="11"/>
        <end position="217"/>
    </location>
</feature>
<name>A0ABV4MR66_9VIBR</name>
<organism evidence="2 3">
    <name type="scientific">Vibrio pomeroyi</name>
    <dbReference type="NCBI Taxonomy" id="198832"/>
    <lineage>
        <taxon>Bacteria</taxon>
        <taxon>Pseudomonadati</taxon>
        <taxon>Pseudomonadota</taxon>
        <taxon>Gammaproteobacteria</taxon>
        <taxon>Vibrionales</taxon>
        <taxon>Vibrionaceae</taxon>
        <taxon>Vibrio</taxon>
    </lineage>
</organism>
<proteinExistence type="predicted"/>
<dbReference type="RefSeq" id="WP_269336796.1">
    <property type="nucleotide sequence ID" value="NZ_JBFSSG010000001.1"/>
</dbReference>
<gene>
    <name evidence="2" type="ORF">AB6D66_01045</name>
</gene>
<dbReference type="Gene3D" id="3.40.50.300">
    <property type="entry name" value="P-loop containing nucleotide triphosphate hydrolases"/>
    <property type="match status" value="1"/>
</dbReference>
<protein>
    <submittedName>
        <fullName evidence="2">ParA family protein</fullName>
    </submittedName>
</protein>
<dbReference type="EMBL" id="JBFSSG010000001">
    <property type="protein sequence ID" value="MEZ8719633.1"/>
    <property type="molecule type" value="Genomic_DNA"/>
</dbReference>
<evidence type="ECO:0000313" key="3">
    <source>
        <dbReference type="Proteomes" id="UP001570071"/>
    </source>
</evidence>
<reference evidence="2 3" key="1">
    <citation type="journal article" date="2024" name="ISME J.">
        <title>Tailless and filamentous prophages are predominant in marine Vibrio.</title>
        <authorList>
            <person name="Steensen K."/>
            <person name="Seneca J."/>
            <person name="Bartlau N."/>
            <person name="Yu X.A."/>
            <person name="Hussain F.A."/>
            <person name="Polz M.F."/>
        </authorList>
    </citation>
    <scope>NUCLEOTIDE SEQUENCE [LARGE SCALE GENOMIC DNA]</scope>
    <source>
        <strain evidence="2 3">10N.239.312.F12</strain>
    </source>
</reference>
<evidence type="ECO:0000313" key="2">
    <source>
        <dbReference type="EMBL" id="MEZ8719633.1"/>
    </source>
</evidence>
<dbReference type="Proteomes" id="UP001570071">
    <property type="component" value="Unassembled WGS sequence"/>
</dbReference>
<evidence type="ECO:0000259" key="1">
    <source>
        <dbReference type="Pfam" id="PF13614"/>
    </source>
</evidence>
<dbReference type="CDD" id="cd02042">
    <property type="entry name" value="ParAB_family"/>
    <property type="match status" value="1"/>
</dbReference>
<dbReference type="Pfam" id="PF13614">
    <property type="entry name" value="AAA_31"/>
    <property type="match status" value="1"/>
</dbReference>
<dbReference type="InterPro" id="IPR027417">
    <property type="entry name" value="P-loop_NTPase"/>
</dbReference>
<dbReference type="PANTHER" id="PTHR13696">
    <property type="entry name" value="P-LOOP CONTAINING NUCLEOSIDE TRIPHOSPHATE HYDROLASE"/>
    <property type="match status" value="1"/>
</dbReference>
<dbReference type="InterPro" id="IPR050678">
    <property type="entry name" value="DNA_Partitioning_ATPase"/>
</dbReference>
<dbReference type="PANTHER" id="PTHR13696:SF99">
    <property type="entry name" value="COBYRINIC ACID AC-DIAMIDE SYNTHASE"/>
    <property type="match status" value="1"/>
</dbReference>
<accession>A0ABV4MR66</accession>
<dbReference type="SUPFAM" id="SSF52540">
    <property type="entry name" value="P-loop containing nucleoside triphosphate hydrolases"/>
    <property type="match status" value="1"/>
</dbReference>
<comment type="caution">
    <text evidence="2">The sequence shown here is derived from an EMBL/GenBank/DDBJ whole genome shotgun (WGS) entry which is preliminary data.</text>
</comment>